<dbReference type="AlphaFoldDB" id="A0A2G4TYB2"/>
<dbReference type="SUPFAM" id="SSF47345">
    <property type="entry name" value="Colicin E immunity proteins"/>
    <property type="match status" value="1"/>
</dbReference>
<sequence length="84" mass="9672">MKLKDNIDEYTESEFIELTSRIIRDEGTEDELDSLLESFMRVSEHPSGSDLIFYPEDGADDSPEGILETIKKWRAENGKPSFKE</sequence>
<proteinExistence type="inferred from homology"/>
<dbReference type="RefSeq" id="WP_032899312.1">
    <property type="nucleotide sequence ID" value="NZ_CP124240.1"/>
</dbReference>
<evidence type="ECO:0000256" key="1">
    <source>
        <dbReference type="ARBA" id="ARBA00009346"/>
    </source>
</evidence>
<reference evidence="3 4" key="1">
    <citation type="submission" date="2017-10" db="EMBL/GenBank/DDBJ databases">
        <authorList>
            <person name="Banno H."/>
            <person name="Chua N.-H."/>
        </authorList>
    </citation>
    <scope>NUCLEOTIDE SEQUENCE [LARGE SCALE GENOMIC DNA]</scope>
    <source>
        <strain evidence="3 4">SCPM-O-B-7607</strain>
    </source>
</reference>
<dbReference type="EMBL" id="PEHN01000031">
    <property type="protein sequence ID" value="PHZ25992.1"/>
    <property type="molecule type" value="Genomic_DNA"/>
</dbReference>
<evidence type="ECO:0000256" key="2">
    <source>
        <dbReference type="ARBA" id="ARBA00023025"/>
    </source>
</evidence>
<evidence type="ECO:0000313" key="3">
    <source>
        <dbReference type="EMBL" id="PHZ25992.1"/>
    </source>
</evidence>
<dbReference type="CDD" id="cd16363">
    <property type="entry name" value="Col_Im_like"/>
    <property type="match status" value="1"/>
</dbReference>
<gene>
    <name evidence="3" type="ORF">CS533_18700</name>
</gene>
<dbReference type="PRINTS" id="PR01299">
    <property type="entry name" value="PYOCIN"/>
</dbReference>
<name>A0A2G4TYB2_YERBE</name>
<dbReference type="Pfam" id="PF01320">
    <property type="entry name" value="Colicin_Pyocin"/>
    <property type="match status" value="1"/>
</dbReference>
<comment type="caution">
    <text evidence="3">The sequence shown here is derived from an EMBL/GenBank/DDBJ whole genome shotgun (WGS) entry which is preliminary data.</text>
</comment>
<dbReference type="Gene3D" id="1.10.1200.20">
    <property type="entry name" value="Colicin E immunity protein"/>
    <property type="match status" value="1"/>
</dbReference>
<keyword evidence="2" id="KW-0079">Bacteriocin immunity</keyword>
<dbReference type="InterPro" id="IPR000290">
    <property type="entry name" value="Colicin_pyocin"/>
</dbReference>
<comment type="similarity">
    <text evidence="1">Belongs to the colicins ColE2/ColE8/ColE9 and pyocins S1/S2 family.</text>
</comment>
<dbReference type="Proteomes" id="UP000229378">
    <property type="component" value="Unassembled WGS sequence"/>
</dbReference>
<evidence type="ECO:0000313" key="4">
    <source>
        <dbReference type="Proteomes" id="UP000229378"/>
    </source>
</evidence>
<dbReference type="InterPro" id="IPR035900">
    <property type="entry name" value="Colicin_E_sf"/>
</dbReference>
<protein>
    <submittedName>
        <fullName evidence="3">Bacteriocin immunity protein</fullName>
    </submittedName>
</protein>
<dbReference type="GO" id="GO:0030153">
    <property type="term" value="P:bacteriocin immunity"/>
    <property type="evidence" value="ECO:0007669"/>
    <property type="project" value="UniProtKB-KW"/>
</dbReference>
<organism evidence="3 4">
    <name type="scientific">Yersinia bercovieri</name>
    <dbReference type="NCBI Taxonomy" id="634"/>
    <lineage>
        <taxon>Bacteria</taxon>
        <taxon>Pseudomonadati</taxon>
        <taxon>Pseudomonadota</taxon>
        <taxon>Gammaproteobacteria</taxon>
        <taxon>Enterobacterales</taxon>
        <taxon>Yersiniaceae</taxon>
        <taxon>Yersinia</taxon>
    </lineage>
</organism>
<dbReference type="GO" id="GO:0015643">
    <property type="term" value="F:toxic substance binding"/>
    <property type="evidence" value="ECO:0007669"/>
    <property type="project" value="InterPro"/>
</dbReference>
<dbReference type="GeneID" id="89595090"/>
<accession>A0A2G4TYB2</accession>